<accession>A0A370GS51</accession>
<dbReference type="Proteomes" id="UP000254720">
    <property type="component" value="Unassembled WGS sequence"/>
</dbReference>
<dbReference type="InterPro" id="IPR007443">
    <property type="entry name" value="LpoA"/>
</dbReference>
<evidence type="ECO:0000256" key="2">
    <source>
        <dbReference type="SAM" id="SignalP"/>
    </source>
</evidence>
<dbReference type="GO" id="GO:0009252">
    <property type="term" value="P:peptidoglycan biosynthetic process"/>
    <property type="evidence" value="ECO:0007669"/>
    <property type="project" value="TreeGrafter"/>
</dbReference>
<dbReference type="InterPro" id="IPR028082">
    <property type="entry name" value="Peripla_BP_I"/>
</dbReference>
<comment type="caution">
    <text evidence="3">The sequence shown here is derived from an EMBL/GenBank/DDBJ whole genome shotgun (WGS) entry which is preliminary data.</text>
</comment>
<dbReference type="GO" id="GO:0030234">
    <property type="term" value="F:enzyme regulator activity"/>
    <property type="evidence" value="ECO:0007669"/>
    <property type="project" value="TreeGrafter"/>
</dbReference>
<evidence type="ECO:0000313" key="3">
    <source>
        <dbReference type="EMBL" id="RDI44763.1"/>
    </source>
</evidence>
<dbReference type="CDD" id="cd06339">
    <property type="entry name" value="PBP1_YraM_LppC_lipoprotein-like"/>
    <property type="match status" value="1"/>
</dbReference>
<dbReference type="SUPFAM" id="SSF53822">
    <property type="entry name" value="Periplasmic binding protein-like I"/>
    <property type="match status" value="1"/>
</dbReference>
<feature type="chain" id="PRO_5016802984" description="LppC lipoprotein" evidence="2">
    <location>
        <begin position="31"/>
        <end position="470"/>
    </location>
</feature>
<name>A0A370GS51_9COXI</name>
<protein>
    <recommendedName>
        <fullName evidence="5">LppC lipoprotein</fullName>
    </recommendedName>
</protein>
<dbReference type="RefSeq" id="WP_170131775.1">
    <property type="nucleotide sequence ID" value="NZ_LR699114.1"/>
</dbReference>
<feature type="signal peptide" evidence="2">
    <location>
        <begin position="1"/>
        <end position="30"/>
    </location>
</feature>
<gene>
    <name evidence="3" type="ORF">C8D86_10814</name>
</gene>
<dbReference type="AlphaFoldDB" id="A0A370GS51"/>
<keyword evidence="1" id="KW-0472">Membrane</keyword>
<sequence length="470" mass="52209">MQRSIFIKIILGLIIAVGLASCSTTTFSPASTSSSALSPESYHTTLWEGNADTIWNKLQATPPSRLAALQRETSDPTQNAWLQLALISKRNSVNTQQLAHQLIIWRNSNPSHPANQLLPNDEILNQLQNAAAPQQIALLLPQSGPFGTSGRAVREGFLNAYYANLSKAGQQRVKFYDTASTPSMAALHQQAVAEGADFVIGPLIKDQVQQLSKSGSFTSPTLALNYTTLYWGSLPTNFYEFGLLPEDEVAQIADRAHETGRSRAIIIAPQNVWGKRLVSAFSTRWQSIGGSIQETWYYSANTDFNQEIARLLKVNLSQDKQLMKEGGNKESLQNQRRQDFDVIFLFAQPQPARAILPLLRYYYAGDVPVYATSSIYSGKLNPAKDADLNGVIICDIPWTKQLARMRSDDEVSSDRLYAVGQDAYLLSQTLQRLTYLPNFPIYGRTGALTLSSTHQIHRRLPCTVIRNERA</sequence>
<proteinExistence type="predicted"/>
<keyword evidence="2" id="KW-0732">Signal</keyword>
<dbReference type="PANTHER" id="PTHR38038">
    <property type="entry name" value="PENICILLIN-BINDING PROTEIN ACTIVATOR LPOA"/>
    <property type="match status" value="1"/>
</dbReference>
<organism evidence="3 4">
    <name type="scientific">Aquicella lusitana</name>
    <dbReference type="NCBI Taxonomy" id="254246"/>
    <lineage>
        <taxon>Bacteria</taxon>
        <taxon>Pseudomonadati</taxon>
        <taxon>Pseudomonadota</taxon>
        <taxon>Gammaproteobacteria</taxon>
        <taxon>Legionellales</taxon>
        <taxon>Coxiellaceae</taxon>
        <taxon>Aquicella</taxon>
    </lineage>
</organism>
<dbReference type="PANTHER" id="PTHR38038:SF1">
    <property type="entry name" value="PENICILLIN-BINDING PROTEIN ACTIVATOR LPOA"/>
    <property type="match status" value="1"/>
</dbReference>
<evidence type="ECO:0008006" key="5">
    <source>
        <dbReference type="Google" id="ProtNLM"/>
    </source>
</evidence>
<dbReference type="Gene3D" id="3.40.50.2300">
    <property type="match status" value="2"/>
</dbReference>
<dbReference type="Gene3D" id="1.25.40.650">
    <property type="match status" value="1"/>
</dbReference>
<reference evidence="3 4" key="1">
    <citation type="submission" date="2018-07" db="EMBL/GenBank/DDBJ databases">
        <title>Genomic Encyclopedia of Type Strains, Phase IV (KMG-IV): sequencing the most valuable type-strain genomes for metagenomic binning, comparative biology and taxonomic classification.</title>
        <authorList>
            <person name="Goeker M."/>
        </authorList>
    </citation>
    <scope>NUCLEOTIDE SEQUENCE [LARGE SCALE GENOMIC DNA]</scope>
    <source>
        <strain evidence="3 4">DSM 16500</strain>
    </source>
</reference>
<dbReference type="EMBL" id="QQAX01000008">
    <property type="protein sequence ID" value="RDI44763.1"/>
    <property type="molecule type" value="Genomic_DNA"/>
</dbReference>
<keyword evidence="4" id="KW-1185">Reference proteome</keyword>
<dbReference type="GO" id="GO:0031241">
    <property type="term" value="C:periplasmic side of cell outer membrane"/>
    <property type="evidence" value="ECO:0007669"/>
    <property type="project" value="TreeGrafter"/>
</dbReference>
<evidence type="ECO:0000256" key="1">
    <source>
        <dbReference type="ARBA" id="ARBA00023136"/>
    </source>
</evidence>
<dbReference type="PROSITE" id="PS51257">
    <property type="entry name" value="PROKAR_LIPOPROTEIN"/>
    <property type="match status" value="1"/>
</dbReference>
<evidence type="ECO:0000313" key="4">
    <source>
        <dbReference type="Proteomes" id="UP000254720"/>
    </source>
</evidence>
<dbReference type="Pfam" id="PF04348">
    <property type="entry name" value="LppC"/>
    <property type="match status" value="1"/>
</dbReference>